<dbReference type="InterPro" id="IPR002123">
    <property type="entry name" value="Plipid/glycerol_acylTrfase"/>
</dbReference>
<accession>A0A670I2V1</accession>
<dbReference type="GO" id="GO:0016746">
    <property type="term" value="F:acyltransferase activity"/>
    <property type="evidence" value="ECO:0007669"/>
    <property type="project" value="InterPro"/>
</dbReference>
<reference evidence="2" key="3">
    <citation type="submission" date="2025-09" db="UniProtKB">
        <authorList>
            <consortium name="Ensembl"/>
        </authorList>
    </citation>
    <scope>IDENTIFICATION</scope>
</reference>
<feature type="domain" description="Phospholipid/glycerol acyltransferase" evidence="1">
    <location>
        <begin position="2"/>
        <end position="92"/>
    </location>
</feature>
<keyword evidence="3" id="KW-1185">Reference proteome</keyword>
<organism evidence="2 3">
    <name type="scientific">Podarcis muralis</name>
    <name type="common">Wall lizard</name>
    <name type="synonym">Lacerta muralis</name>
    <dbReference type="NCBI Taxonomy" id="64176"/>
    <lineage>
        <taxon>Eukaryota</taxon>
        <taxon>Metazoa</taxon>
        <taxon>Chordata</taxon>
        <taxon>Craniata</taxon>
        <taxon>Vertebrata</taxon>
        <taxon>Euteleostomi</taxon>
        <taxon>Lepidosauria</taxon>
        <taxon>Squamata</taxon>
        <taxon>Bifurcata</taxon>
        <taxon>Unidentata</taxon>
        <taxon>Episquamata</taxon>
        <taxon>Laterata</taxon>
        <taxon>Lacertibaenia</taxon>
        <taxon>Lacertidae</taxon>
        <taxon>Podarcis</taxon>
    </lineage>
</organism>
<proteinExistence type="predicted"/>
<dbReference type="AlphaFoldDB" id="A0A670I2V1"/>
<protein>
    <recommendedName>
        <fullName evidence="1">Phospholipid/glycerol acyltransferase domain-containing protein</fullName>
    </recommendedName>
</protein>
<evidence type="ECO:0000313" key="3">
    <source>
        <dbReference type="Proteomes" id="UP000472272"/>
    </source>
</evidence>
<dbReference type="GO" id="GO:0016020">
    <property type="term" value="C:membrane"/>
    <property type="evidence" value="ECO:0007669"/>
    <property type="project" value="TreeGrafter"/>
</dbReference>
<evidence type="ECO:0000313" key="2">
    <source>
        <dbReference type="Ensembl" id="ENSPMRP00000006283.1"/>
    </source>
</evidence>
<dbReference type="Proteomes" id="UP000472272">
    <property type="component" value="Chromosome 7"/>
</dbReference>
<dbReference type="Pfam" id="PF01553">
    <property type="entry name" value="Acyltransferase"/>
    <property type="match status" value="1"/>
</dbReference>
<reference evidence="2 3" key="1">
    <citation type="journal article" date="2019" name="Proc. Natl. Acad. Sci. U.S.A.">
        <title>Regulatory changes in pterin and carotenoid genes underlie balanced color polymorphisms in the wall lizard.</title>
        <authorList>
            <person name="Andrade P."/>
            <person name="Pinho C."/>
            <person name="Perez I de Lanuza G."/>
            <person name="Afonso S."/>
            <person name="Brejcha J."/>
            <person name="Rubin C.J."/>
            <person name="Wallerman O."/>
            <person name="Pereira P."/>
            <person name="Sabatino S.J."/>
            <person name="Bellati A."/>
            <person name="Pellitteri-Rosa D."/>
            <person name="Bosakova Z."/>
            <person name="Bunikis I."/>
            <person name="Carretero M.A."/>
            <person name="Feiner N."/>
            <person name="Marsik P."/>
            <person name="Pauperio F."/>
            <person name="Salvi D."/>
            <person name="Soler L."/>
            <person name="While G.M."/>
            <person name="Uller T."/>
            <person name="Font E."/>
            <person name="Andersson L."/>
            <person name="Carneiro M."/>
        </authorList>
    </citation>
    <scope>NUCLEOTIDE SEQUENCE</scope>
</reference>
<evidence type="ECO:0000259" key="1">
    <source>
        <dbReference type="Pfam" id="PF01553"/>
    </source>
</evidence>
<sequence length="139" mass="15958">MEHLPKGPVLIIFYHPVCTIDYFFLIARLFKETGRECFSICDHAIYRFPGKLLNLNHAFFLKISECVEILKKGHLLGISPGGAREVNFSNDYNIMWGNSTGFTREPIIPMLIQNVCETFRNIGKSSEQNILYSLVDQEI</sequence>
<name>A0A670I2V1_PODMU</name>
<dbReference type="PANTHER" id="PTHR22753:SF23">
    <property type="entry name" value="TRANSMEMBRANE PROTEIN 68"/>
    <property type="match status" value="1"/>
</dbReference>
<dbReference type="Ensembl" id="ENSPMRT00000006689.1">
    <property type="protein sequence ID" value="ENSPMRP00000006283.1"/>
    <property type="gene ID" value="ENSPMRG00000004250.1"/>
</dbReference>
<reference evidence="2" key="2">
    <citation type="submission" date="2025-08" db="UniProtKB">
        <authorList>
            <consortium name="Ensembl"/>
        </authorList>
    </citation>
    <scope>IDENTIFICATION</scope>
</reference>
<dbReference type="PANTHER" id="PTHR22753">
    <property type="entry name" value="TRANSMEMBRANE PROTEIN 68"/>
    <property type="match status" value="1"/>
</dbReference>
<dbReference type="GeneTree" id="ENSGT01110000268130"/>